<dbReference type="PANTHER" id="PTHR11963">
    <property type="entry name" value="LEUCINE AMINOPEPTIDASE-RELATED"/>
    <property type="match status" value="1"/>
</dbReference>
<dbReference type="GO" id="GO:0070006">
    <property type="term" value="F:metalloaminopeptidase activity"/>
    <property type="evidence" value="ECO:0007669"/>
    <property type="project" value="InterPro"/>
</dbReference>
<evidence type="ECO:0000256" key="7">
    <source>
        <dbReference type="ARBA" id="ARBA00049972"/>
    </source>
</evidence>
<evidence type="ECO:0000256" key="8">
    <source>
        <dbReference type="HAMAP-Rule" id="MF_00181"/>
    </source>
</evidence>
<dbReference type="InterPro" id="IPR011356">
    <property type="entry name" value="Leucine_aapep/pepB"/>
</dbReference>
<dbReference type="SUPFAM" id="SSF52949">
    <property type="entry name" value="Macro domain-like"/>
    <property type="match status" value="1"/>
</dbReference>
<dbReference type="CDD" id="cd00433">
    <property type="entry name" value="Peptidase_M17"/>
    <property type="match status" value="1"/>
</dbReference>
<comment type="catalytic activity">
    <reaction evidence="1 8">
        <text>Release of an N-terminal amino acid, Xaa-|-Yaa-, in which Xaa is preferably Leu, but may be other amino acids including Pro although not Arg or Lys, and Yaa may be Pro. Amino acid amides and methyl esters are also readily hydrolyzed, but rates on arylamides are exceedingly low.</text>
        <dbReference type="EC" id="3.4.11.1"/>
    </reaction>
</comment>
<keyword evidence="11" id="KW-1185">Reference proteome</keyword>
<evidence type="ECO:0000256" key="1">
    <source>
        <dbReference type="ARBA" id="ARBA00000135"/>
    </source>
</evidence>
<sequence length="492" mass="49378">MTTLTLSSRSAGDAAVDALVVAIVSGDKGAALAPGHGLARRTVTHLGSVIGDLELAGKVGEVTALASVPDVKARVVVLAGVGALGTGTPDATALEDVRKGIGAAVRGLAKKKKAAVIVPGTSAELVAAVAEGVSLGAYAVSKAGTTSTDAVESVSIIGPGDAASRKAVKRAAALGEAVAYTRDLVNLPPNLLYPETFVDSVAAKIKGSKVKLKSYDMKALRAGGFGGTVGVGQGSANEPRIAVLTYSPARPKATLAFVGKGITFDSGGLCIKPAAGMLTMKCDMAGAAAVAGAVLAIAELGLPIAVTGYLGLAENMPSSTAQRPSDVVTMRGGKTVEVLNTDAEGRMVLGDCIALASETKPDAIVDVATLTGAQVIALANTAAVMGNDDAFRTRVLDAAEAVGEAMWPMPLPKELRPVLESINADLAHKGGSEGGMLTAGIFLSEFVGEGIPWSHLDIAGPAFNDKGPTGYWPKGGTGFGVRTLVGLAESYL</sequence>
<dbReference type="GO" id="GO:0030145">
    <property type="term" value="F:manganese ion binding"/>
    <property type="evidence" value="ECO:0007669"/>
    <property type="project" value="UniProtKB-UniRule"/>
</dbReference>
<feature type="binding site" evidence="8">
    <location>
        <position position="344"/>
    </location>
    <ligand>
        <name>Mn(2+)</name>
        <dbReference type="ChEBI" id="CHEBI:29035"/>
        <label>2</label>
    </ligand>
</feature>
<dbReference type="GO" id="GO:0006508">
    <property type="term" value="P:proteolysis"/>
    <property type="evidence" value="ECO:0007669"/>
    <property type="project" value="UniProtKB-KW"/>
</dbReference>
<proteinExistence type="inferred from homology"/>
<keyword evidence="8" id="KW-0963">Cytoplasm</keyword>
<dbReference type="HAMAP" id="MF_00181">
    <property type="entry name" value="Cytosol_peptidase_M17"/>
    <property type="match status" value="1"/>
</dbReference>
<feature type="domain" description="Cytosol aminopeptidase" evidence="9">
    <location>
        <begin position="340"/>
        <end position="347"/>
    </location>
</feature>
<dbReference type="GO" id="GO:0005737">
    <property type="term" value="C:cytoplasm"/>
    <property type="evidence" value="ECO:0007669"/>
    <property type="project" value="UniProtKB-SubCell"/>
</dbReference>
<feature type="active site" evidence="8">
    <location>
        <position position="272"/>
    </location>
</feature>
<dbReference type="Gene3D" id="3.40.220.10">
    <property type="entry name" value="Leucine Aminopeptidase, subunit E, domain 1"/>
    <property type="match status" value="1"/>
</dbReference>
<comment type="similarity">
    <text evidence="3 8">Belongs to the peptidase M17 family.</text>
</comment>
<comment type="cofactor">
    <cofactor evidence="8">
        <name>Mn(2+)</name>
        <dbReference type="ChEBI" id="CHEBI:29035"/>
    </cofactor>
    <text evidence="8">Binds 2 manganese ions per subunit.</text>
</comment>
<dbReference type="SUPFAM" id="SSF53187">
    <property type="entry name" value="Zn-dependent exopeptidases"/>
    <property type="match status" value="1"/>
</dbReference>
<dbReference type="InterPro" id="IPR023042">
    <property type="entry name" value="Peptidase_M17_leu_NH2_pept"/>
</dbReference>
<organism evidence="10 11">
    <name type="scientific">Humibacillus xanthopallidus</name>
    <dbReference type="NCBI Taxonomy" id="412689"/>
    <lineage>
        <taxon>Bacteria</taxon>
        <taxon>Bacillati</taxon>
        <taxon>Actinomycetota</taxon>
        <taxon>Actinomycetes</taxon>
        <taxon>Micrococcales</taxon>
        <taxon>Intrasporangiaceae</taxon>
        <taxon>Humibacillus</taxon>
    </lineage>
</organism>
<keyword evidence="8" id="KW-0464">Manganese</keyword>
<keyword evidence="5 8" id="KW-0645">Protease</keyword>
<evidence type="ECO:0000259" key="9">
    <source>
        <dbReference type="PROSITE" id="PS00631"/>
    </source>
</evidence>
<dbReference type="Proteomes" id="UP000316747">
    <property type="component" value="Unassembled WGS sequence"/>
</dbReference>
<feature type="binding site" evidence="8">
    <location>
        <position position="265"/>
    </location>
    <ligand>
        <name>Mn(2+)</name>
        <dbReference type="ChEBI" id="CHEBI:29035"/>
        <label>1</label>
    </ligand>
</feature>
<dbReference type="PANTHER" id="PTHR11963:SF23">
    <property type="entry name" value="CYTOSOL AMINOPEPTIDASE"/>
    <property type="match status" value="1"/>
</dbReference>
<evidence type="ECO:0000256" key="2">
    <source>
        <dbReference type="ARBA" id="ARBA00000967"/>
    </source>
</evidence>
<feature type="binding site" evidence="8">
    <location>
        <position position="344"/>
    </location>
    <ligand>
        <name>Mn(2+)</name>
        <dbReference type="ChEBI" id="CHEBI:29035"/>
        <label>1</label>
    </ligand>
</feature>
<feature type="binding site" evidence="8">
    <location>
        <position position="283"/>
    </location>
    <ligand>
        <name>Mn(2+)</name>
        <dbReference type="ChEBI" id="CHEBI:29035"/>
        <label>2</label>
    </ligand>
</feature>
<evidence type="ECO:0000256" key="3">
    <source>
        <dbReference type="ARBA" id="ARBA00009528"/>
    </source>
</evidence>
<dbReference type="EC" id="3.4.11.1" evidence="8"/>
<dbReference type="PRINTS" id="PR00481">
    <property type="entry name" value="LAMNOPPTDASE"/>
</dbReference>
<accession>A0A543HXC5</accession>
<protein>
    <recommendedName>
        <fullName evidence="8">Probable cytosol aminopeptidase</fullName>
        <ecNumber evidence="8">3.4.11.1</ecNumber>
    </recommendedName>
    <alternativeName>
        <fullName evidence="8">Leucine aminopeptidase</fullName>
        <shortName evidence="8">LAP</shortName>
        <ecNumber evidence="8">3.4.11.10</ecNumber>
    </alternativeName>
    <alternativeName>
        <fullName evidence="8">Leucyl aminopeptidase</fullName>
    </alternativeName>
</protein>
<gene>
    <name evidence="8" type="primary">pepA</name>
    <name evidence="10" type="ORF">FBY41_3006</name>
</gene>
<dbReference type="InterPro" id="IPR043472">
    <property type="entry name" value="Macro_dom-like"/>
</dbReference>
<comment type="catalytic activity">
    <reaction evidence="2 8">
        <text>Release of an N-terminal amino acid, preferentially leucine, but not glutamic or aspartic acids.</text>
        <dbReference type="EC" id="3.4.11.10"/>
    </reaction>
</comment>
<reference evidence="10 11" key="1">
    <citation type="submission" date="2019-06" db="EMBL/GenBank/DDBJ databases">
        <title>Genome sequencing of plant associated microbes to promote plant fitness in Sorghum bicolor and Oryza sativa.</title>
        <authorList>
            <person name="Coleman-Derr D."/>
        </authorList>
    </citation>
    <scope>NUCLEOTIDE SEQUENCE [LARGE SCALE GENOMIC DNA]</scope>
    <source>
        <strain evidence="10 11">KV-663</strain>
    </source>
</reference>
<feature type="binding site" evidence="8">
    <location>
        <position position="260"/>
    </location>
    <ligand>
        <name>Mn(2+)</name>
        <dbReference type="ChEBI" id="CHEBI:29035"/>
        <label>2</label>
    </ligand>
</feature>
<dbReference type="Pfam" id="PF02789">
    <property type="entry name" value="Peptidase_M17_N"/>
    <property type="match status" value="1"/>
</dbReference>
<dbReference type="RefSeq" id="WP_141844971.1">
    <property type="nucleotide sequence ID" value="NZ_VFPM01000002.1"/>
</dbReference>
<comment type="function">
    <text evidence="7 8">Presumably involved in the processing and regular turnover of intracellular proteins. Catalyzes the removal of unsubstituted N-terminal amino acids from various peptides.</text>
</comment>
<name>A0A543HXC5_9MICO</name>
<comment type="subcellular location">
    <subcellularLocation>
        <location evidence="8">Cytoplasm</location>
    </subcellularLocation>
</comment>
<feature type="active site" evidence="8">
    <location>
        <position position="346"/>
    </location>
</feature>
<feature type="binding site" evidence="8">
    <location>
        <position position="342"/>
    </location>
    <ligand>
        <name>Mn(2+)</name>
        <dbReference type="ChEBI" id="CHEBI:29035"/>
        <label>1</label>
    </ligand>
</feature>
<dbReference type="InterPro" id="IPR000819">
    <property type="entry name" value="Peptidase_M17_C"/>
</dbReference>
<evidence type="ECO:0000313" key="11">
    <source>
        <dbReference type="Proteomes" id="UP000316747"/>
    </source>
</evidence>
<keyword evidence="6 8" id="KW-0378">Hydrolase</keyword>
<dbReference type="InterPro" id="IPR008283">
    <property type="entry name" value="Peptidase_M17_N"/>
</dbReference>
<dbReference type="AlphaFoldDB" id="A0A543HXC5"/>
<dbReference type="Pfam" id="PF00883">
    <property type="entry name" value="Peptidase_M17"/>
    <property type="match status" value="1"/>
</dbReference>
<evidence type="ECO:0000313" key="10">
    <source>
        <dbReference type="EMBL" id="TQM62961.1"/>
    </source>
</evidence>
<dbReference type="NCBIfam" id="NF002073">
    <property type="entry name" value="PRK00913.1-2"/>
    <property type="match status" value="1"/>
</dbReference>
<dbReference type="OrthoDB" id="9809354at2"/>
<dbReference type="EMBL" id="VFPM01000002">
    <property type="protein sequence ID" value="TQM62961.1"/>
    <property type="molecule type" value="Genomic_DNA"/>
</dbReference>
<evidence type="ECO:0000256" key="5">
    <source>
        <dbReference type="ARBA" id="ARBA00022670"/>
    </source>
</evidence>
<evidence type="ECO:0000256" key="4">
    <source>
        <dbReference type="ARBA" id="ARBA00022438"/>
    </source>
</evidence>
<dbReference type="PROSITE" id="PS00631">
    <property type="entry name" value="CYTOSOL_AP"/>
    <property type="match status" value="1"/>
</dbReference>
<comment type="caution">
    <text evidence="10">The sequence shown here is derived from an EMBL/GenBank/DDBJ whole genome shotgun (WGS) entry which is preliminary data.</text>
</comment>
<feature type="binding site" evidence="8">
    <location>
        <position position="265"/>
    </location>
    <ligand>
        <name>Mn(2+)</name>
        <dbReference type="ChEBI" id="CHEBI:29035"/>
        <label>2</label>
    </ligand>
</feature>
<evidence type="ECO:0000256" key="6">
    <source>
        <dbReference type="ARBA" id="ARBA00022801"/>
    </source>
</evidence>
<dbReference type="Gene3D" id="3.40.630.10">
    <property type="entry name" value="Zn peptidases"/>
    <property type="match status" value="1"/>
</dbReference>
<dbReference type="EC" id="3.4.11.10" evidence="8"/>
<keyword evidence="8" id="KW-0479">Metal-binding</keyword>
<keyword evidence="4 8" id="KW-0031">Aminopeptidase</keyword>